<dbReference type="Gene3D" id="1.20.120.1530">
    <property type="match status" value="2"/>
</dbReference>
<organism evidence="8 9">
    <name type="scientific">Stenotrophomonas terrae</name>
    <dbReference type="NCBI Taxonomy" id="405446"/>
    <lineage>
        <taxon>Bacteria</taxon>
        <taxon>Pseudomonadati</taxon>
        <taxon>Pseudomonadota</taxon>
        <taxon>Gammaproteobacteria</taxon>
        <taxon>Lysobacterales</taxon>
        <taxon>Lysobacteraceae</taxon>
        <taxon>Stenotrophomonas</taxon>
    </lineage>
</organism>
<dbReference type="InterPro" id="IPR004089">
    <property type="entry name" value="MCPsignal_dom"/>
</dbReference>
<dbReference type="PRINTS" id="PR00260">
    <property type="entry name" value="CHEMTRNSDUCR"/>
</dbReference>
<dbReference type="FunFam" id="1.10.287.950:FF:000002">
    <property type="entry name" value="Methyl-accepting chemotaxis protein"/>
    <property type="match status" value="1"/>
</dbReference>
<accession>A0A0R0CQF2</accession>
<sequence>MSLPTGFLTRSIAMRLMLGTALVATFAFGLTAWIIYLRSSDALLAASRVSLENIAQLEAQRISAELGRGFESNANLSRSFLTLRQQGGFSRQSAAAVLQAQALNNPQWVGVGTLWEPDAFDGDDASHVDTEGHDASGRFMSYWAWQDGAPVQEALRGYDVPGDGDWYLQPRASKKPSVLEPYSYDIGGKKILMTTLATPILQDDQFLGVATVDFALQSLQERLSKMHPMQQGYVRLLSPAGTIIADRDPAKVGSKADDAATRAMLAATSKGQITFEQHHDAQLDQEMVETYVPLKIGNAEQSFAFGVVVPRALLMQQARALLWTIIIVGVLAALLLCGALYLLLRRFVFTPLNEAVKISDNIAVGKLDNTISAQRDDELGTLLSSMQRMQNRLQAVIGAQREMAHQHDAGSISYRMDETAFPGDYGVMVKESNGLVASHIQMLLSALEIIKRYANGDLSVDIEHLPGEKAVITETVDAVKASLSAINNEIKRLAGAAAQGDFSVRGDADAYQHDFRDMVSSLNQLMETTDGNLSELSQLLQAIARGDLTAKMQGDFHGVFANMRDDANATVGQLTDIIGRIQHAASSINLAASEIATGNSDLSRRTEQQAANLEETAASMEELTSTVRQNAEHARQANQLAIGAHGVASQGGNVVGQVVTTMSAIEASSKKIADIISVIDGIAFQTNILALNAAVEAARAGEQGRGFAVVASEVRTLAQRSAAAAKEIKGLIDDSVSKVGEGSALVQQAGTTMGEIVTSVQRVTDIMAEISAASQEQSAGIDQVNQTVMQMDETTQQNAALVEEATAAARSMEDQANQLTEAVAVFRTADSKPKAGATAAIALAANTQRAQARLRPVATSAQAARQYGDGDWKQF</sequence>
<dbReference type="PROSITE" id="PS50885">
    <property type="entry name" value="HAMP"/>
    <property type="match status" value="2"/>
</dbReference>
<dbReference type="GO" id="GO:0004888">
    <property type="term" value="F:transmembrane signaling receptor activity"/>
    <property type="evidence" value="ECO:0007669"/>
    <property type="project" value="InterPro"/>
</dbReference>
<dbReference type="Pfam" id="PF18947">
    <property type="entry name" value="HAMP_2"/>
    <property type="match status" value="1"/>
</dbReference>
<dbReference type="PATRIC" id="fig|405446.3.peg.1633"/>
<keyword evidence="1" id="KW-0488">Methylation</keyword>
<dbReference type="InterPro" id="IPR051310">
    <property type="entry name" value="MCP_chemotaxis"/>
</dbReference>
<dbReference type="Pfam" id="PF18575">
    <property type="entry name" value="HAMP_N3"/>
    <property type="match status" value="1"/>
</dbReference>
<dbReference type="RefSeq" id="WP_057628685.1">
    <property type="nucleotide sequence ID" value="NZ_LDJJ01000033.1"/>
</dbReference>
<feature type="domain" description="Methyl-accepting transducer" evidence="6">
    <location>
        <begin position="584"/>
        <end position="813"/>
    </location>
</feature>
<dbReference type="PROSITE" id="PS50111">
    <property type="entry name" value="CHEMOTAXIS_TRANSDUC_2"/>
    <property type="match status" value="1"/>
</dbReference>
<dbReference type="PANTHER" id="PTHR43531:SF14">
    <property type="entry name" value="METHYL-ACCEPTING CHEMOTAXIS PROTEIN I-RELATED"/>
    <property type="match status" value="1"/>
</dbReference>
<dbReference type="CDD" id="cd12913">
    <property type="entry name" value="PDC1_MCP_like"/>
    <property type="match status" value="1"/>
</dbReference>
<dbReference type="Gene3D" id="3.30.450.20">
    <property type="entry name" value="PAS domain"/>
    <property type="match status" value="2"/>
</dbReference>
<keyword evidence="9" id="KW-1185">Reference proteome</keyword>
<comment type="caution">
    <text evidence="8">The sequence shown here is derived from an EMBL/GenBank/DDBJ whole genome shotgun (WGS) entry which is preliminary data.</text>
</comment>
<evidence type="ECO:0000259" key="6">
    <source>
        <dbReference type="PROSITE" id="PS50111"/>
    </source>
</evidence>
<protein>
    <submittedName>
        <fullName evidence="8">Chemotaxis protein</fullName>
    </submittedName>
</protein>
<feature type="transmembrane region" description="Helical" evidence="5">
    <location>
        <begin position="12"/>
        <end position="37"/>
    </location>
</feature>
<name>A0A0R0CQF2_9GAMM</name>
<dbReference type="InterPro" id="IPR003660">
    <property type="entry name" value="HAMP_dom"/>
</dbReference>
<keyword evidence="2 4" id="KW-0807">Transducer</keyword>
<gene>
    <name evidence="8" type="ORF">ABB27_10700</name>
</gene>
<dbReference type="SUPFAM" id="SSF58104">
    <property type="entry name" value="Methyl-accepting chemotaxis protein (MCP) signaling domain"/>
    <property type="match status" value="1"/>
</dbReference>
<dbReference type="AlphaFoldDB" id="A0A0R0CQF2"/>
<dbReference type="Pfam" id="PF00672">
    <property type="entry name" value="HAMP"/>
    <property type="match status" value="1"/>
</dbReference>
<dbReference type="InterPro" id="IPR004090">
    <property type="entry name" value="Chemotax_Me-accpt_rcpt"/>
</dbReference>
<evidence type="ECO:0000256" key="4">
    <source>
        <dbReference type="PROSITE-ProRule" id="PRU00284"/>
    </source>
</evidence>
<dbReference type="Proteomes" id="UP000051863">
    <property type="component" value="Unassembled WGS sequence"/>
</dbReference>
<dbReference type="SMART" id="SM00283">
    <property type="entry name" value="MA"/>
    <property type="match status" value="1"/>
</dbReference>
<evidence type="ECO:0000256" key="5">
    <source>
        <dbReference type="SAM" id="Phobius"/>
    </source>
</evidence>
<evidence type="ECO:0000313" key="8">
    <source>
        <dbReference type="EMBL" id="KRG67315.1"/>
    </source>
</evidence>
<feature type="transmembrane region" description="Helical" evidence="5">
    <location>
        <begin position="320"/>
        <end position="344"/>
    </location>
</feature>
<evidence type="ECO:0000256" key="1">
    <source>
        <dbReference type="ARBA" id="ARBA00022481"/>
    </source>
</evidence>
<evidence type="ECO:0000256" key="2">
    <source>
        <dbReference type="ARBA" id="ARBA00023224"/>
    </source>
</evidence>
<dbReference type="PANTHER" id="PTHR43531">
    <property type="entry name" value="PROTEIN ICFG"/>
    <property type="match status" value="1"/>
</dbReference>
<evidence type="ECO:0000256" key="3">
    <source>
        <dbReference type="ARBA" id="ARBA00029447"/>
    </source>
</evidence>
<dbReference type="SMART" id="SM00304">
    <property type="entry name" value="HAMP"/>
    <property type="match status" value="3"/>
</dbReference>
<keyword evidence="5" id="KW-0472">Membrane</keyword>
<keyword evidence="5" id="KW-1133">Transmembrane helix</keyword>
<dbReference type="Pfam" id="PF00015">
    <property type="entry name" value="MCPsignal"/>
    <property type="match status" value="1"/>
</dbReference>
<feature type="domain" description="HAMP" evidence="7">
    <location>
        <begin position="533"/>
        <end position="579"/>
    </location>
</feature>
<evidence type="ECO:0000313" key="9">
    <source>
        <dbReference type="Proteomes" id="UP000051863"/>
    </source>
</evidence>
<dbReference type="OrthoDB" id="8744489at2"/>
<dbReference type="GO" id="GO:0005886">
    <property type="term" value="C:plasma membrane"/>
    <property type="evidence" value="ECO:0007669"/>
    <property type="project" value="TreeGrafter"/>
</dbReference>
<dbReference type="GO" id="GO:0007165">
    <property type="term" value="P:signal transduction"/>
    <property type="evidence" value="ECO:0007669"/>
    <property type="project" value="UniProtKB-KW"/>
</dbReference>
<dbReference type="GO" id="GO:0006935">
    <property type="term" value="P:chemotaxis"/>
    <property type="evidence" value="ECO:0007669"/>
    <property type="project" value="InterPro"/>
</dbReference>
<dbReference type="InterPro" id="IPR041395">
    <property type="entry name" value="McpB_HAMP_3rd"/>
</dbReference>
<feature type="domain" description="HAMP" evidence="7">
    <location>
        <begin position="346"/>
        <end position="398"/>
    </location>
</feature>
<reference evidence="8 9" key="1">
    <citation type="submission" date="2015-05" db="EMBL/GenBank/DDBJ databases">
        <title>Genome sequencing and analysis of members of genus Stenotrophomonas.</title>
        <authorList>
            <person name="Patil P.P."/>
            <person name="Midha S."/>
            <person name="Patil P.B."/>
        </authorList>
    </citation>
    <scope>NUCLEOTIDE SEQUENCE [LARGE SCALE GENOMIC DNA]</scope>
    <source>
        <strain evidence="8 9">DSM 18941</strain>
    </source>
</reference>
<keyword evidence="5" id="KW-0812">Transmembrane</keyword>
<dbReference type="SUPFAM" id="SSF158472">
    <property type="entry name" value="HAMP domain-like"/>
    <property type="match status" value="1"/>
</dbReference>
<dbReference type="CDD" id="cd06225">
    <property type="entry name" value="HAMP"/>
    <property type="match status" value="1"/>
</dbReference>
<evidence type="ECO:0000259" key="7">
    <source>
        <dbReference type="PROSITE" id="PS50885"/>
    </source>
</evidence>
<dbReference type="Gene3D" id="1.10.287.950">
    <property type="entry name" value="Methyl-accepting chemotaxis protein"/>
    <property type="match status" value="1"/>
</dbReference>
<dbReference type="CDD" id="cd11386">
    <property type="entry name" value="MCP_signal"/>
    <property type="match status" value="1"/>
</dbReference>
<proteinExistence type="inferred from homology"/>
<comment type="similarity">
    <text evidence="3">Belongs to the methyl-accepting chemotaxis (MCP) protein family.</text>
</comment>
<dbReference type="EMBL" id="LDJJ01000033">
    <property type="protein sequence ID" value="KRG67315.1"/>
    <property type="molecule type" value="Genomic_DNA"/>
</dbReference>
<dbReference type="Pfam" id="PF22673">
    <property type="entry name" value="MCP-like_PDC_1"/>
    <property type="match status" value="1"/>
</dbReference>